<dbReference type="AlphaFoldDB" id="A0A0F7SKP4"/>
<dbReference type="SUPFAM" id="SSF53187">
    <property type="entry name" value="Zn-dependent exopeptidases"/>
    <property type="match status" value="1"/>
</dbReference>
<protein>
    <recommendedName>
        <fullName evidence="4">aspartyl aminopeptidase</fullName>
        <ecNumber evidence="4">3.4.11.21</ecNumber>
    </recommendedName>
</protein>
<evidence type="ECO:0000256" key="3">
    <source>
        <dbReference type="ARBA" id="ARBA00008290"/>
    </source>
</evidence>
<dbReference type="GO" id="GO:0008237">
    <property type="term" value="F:metallopeptidase activity"/>
    <property type="evidence" value="ECO:0007669"/>
    <property type="project" value="UniProtKB-KW"/>
</dbReference>
<dbReference type="GO" id="GO:0000324">
    <property type="term" value="C:fungal-type vacuole"/>
    <property type="evidence" value="ECO:0007669"/>
    <property type="project" value="TreeGrafter"/>
</dbReference>
<evidence type="ECO:0000256" key="8">
    <source>
        <dbReference type="ARBA" id="ARBA00022801"/>
    </source>
</evidence>
<dbReference type="Gene3D" id="3.40.630.10">
    <property type="entry name" value="Zn peptidases"/>
    <property type="match status" value="1"/>
</dbReference>
<name>A0A0F7SKP4_PHARH</name>
<evidence type="ECO:0000256" key="9">
    <source>
        <dbReference type="ARBA" id="ARBA00022833"/>
    </source>
</evidence>
<evidence type="ECO:0000256" key="2">
    <source>
        <dbReference type="ARBA" id="ARBA00001947"/>
    </source>
</evidence>
<dbReference type="NCBIfam" id="NF002759">
    <property type="entry name" value="PRK02813.1"/>
    <property type="match status" value="1"/>
</dbReference>
<keyword evidence="6 11" id="KW-0645">Protease</keyword>
<sequence length="490" mass="52633">MSISGTSPTSSNDAAALKFVDFVNASPTPYHAVAKAVARLDKAGFTKISESSDWSKIIKPGKGYYFTRNQSALAAFAVPSSFISGQSGVGLIATHVDSCCLKIRPVSNKVKGDWLQVACELYGGGIWRSWFDRDLSLAGRVIVQTEDEKFVSKLIKIDRPLLRIPSLAIHLDRGSNDSFTFNKETQFTPILGLVSSILNSPSASAASTFATPVGSPEMKEKHHPALLGLLAEELGCKADEIQDFELCLYDTQPACLGGLSNEFIFSPRIDNLMSSFAAVEALTDSFTNAGSALSSSPAPASAILLFDHEEVGSVSHHGAESNMLPSLVTRLTAAGLNVSEADSSTIVGRTDEALAKSFLVSADMGHAMHPNFAEKHQELHQPSMGGGVVIKTNANQRYTSNAQTTFVLRRIAKIAGVPLQEFEVRNDSTCGSTVGPHLSTNVRTVDIGLAQLAMHSIRETAGSKDVAYYIAFMRTFFEQFGKVDQELTVD</sequence>
<dbReference type="CDD" id="cd05658">
    <property type="entry name" value="M18_DAP"/>
    <property type="match status" value="1"/>
</dbReference>
<evidence type="ECO:0000313" key="12">
    <source>
        <dbReference type="EMBL" id="CED82722.1"/>
    </source>
</evidence>
<keyword evidence="5 11" id="KW-0031">Aminopeptidase</keyword>
<evidence type="ECO:0000256" key="11">
    <source>
        <dbReference type="RuleBase" id="RU004386"/>
    </source>
</evidence>
<evidence type="ECO:0000256" key="6">
    <source>
        <dbReference type="ARBA" id="ARBA00022670"/>
    </source>
</evidence>
<dbReference type="FunFam" id="2.30.250.10:FF:000001">
    <property type="entry name" value="Aspartyl aminopeptidase 1"/>
    <property type="match status" value="1"/>
</dbReference>
<dbReference type="PANTHER" id="PTHR28570:SF3">
    <property type="entry name" value="ASPARTYL AMINOPEPTIDASE"/>
    <property type="match status" value="1"/>
</dbReference>
<dbReference type="EC" id="3.4.11.21" evidence="4"/>
<comment type="cofactor">
    <cofactor evidence="2">
        <name>Zn(2+)</name>
        <dbReference type="ChEBI" id="CHEBI:29105"/>
    </cofactor>
</comment>
<comment type="similarity">
    <text evidence="3 11">Belongs to the peptidase M18 family.</text>
</comment>
<dbReference type="InterPro" id="IPR023358">
    <property type="entry name" value="Peptidase_M18_dom2"/>
</dbReference>
<dbReference type="PANTHER" id="PTHR28570">
    <property type="entry name" value="ASPARTYL AMINOPEPTIDASE"/>
    <property type="match status" value="1"/>
</dbReference>
<proteinExistence type="inferred from homology"/>
<dbReference type="GO" id="GO:0006508">
    <property type="term" value="P:proteolysis"/>
    <property type="evidence" value="ECO:0007669"/>
    <property type="project" value="UniProtKB-KW"/>
</dbReference>
<evidence type="ECO:0000256" key="1">
    <source>
        <dbReference type="ARBA" id="ARBA00001335"/>
    </source>
</evidence>
<organism evidence="12">
    <name type="scientific">Phaffia rhodozyma</name>
    <name type="common">Yeast</name>
    <name type="synonym">Xanthophyllomyces dendrorhous</name>
    <dbReference type="NCBI Taxonomy" id="264483"/>
    <lineage>
        <taxon>Eukaryota</taxon>
        <taxon>Fungi</taxon>
        <taxon>Dikarya</taxon>
        <taxon>Basidiomycota</taxon>
        <taxon>Agaricomycotina</taxon>
        <taxon>Tremellomycetes</taxon>
        <taxon>Cystofilobasidiales</taxon>
        <taxon>Mrakiaceae</taxon>
        <taxon>Phaffia</taxon>
    </lineage>
</organism>
<dbReference type="Gene3D" id="2.30.250.10">
    <property type="entry name" value="Aminopeptidase i, Domain 2"/>
    <property type="match status" value="1"/>
</dbReference>
<keyword evidence="10 11" id="KW-0482">Metalloprotease</keyword>
<keyword evidence="9 11" id="KW-0862">Zinc</keyword>
<evidence type="ECO:0000256" key="10">
    <source>
        <dbReference type="ARBA" id="ARBA00023049"/>
    </source>
</evidence>
<comment type="catalytic activity">
    <reaction evidence="1">
        <text>Release of an N-terminal aspartate or glutamate from a peptide, with a preference for aspartate.</text>
        <dbReference type="EC" id="3.4.11.21"/>
    </reaction>
</comment>
<dbReference type="Pfam" id="PF02127">
    <property type="entry name" value="Peptidase_M18"/>
    <property type="match status" value="1"/>
</dbReference>
<dbReference type="GO" id="GO:0004177">
    <property type="term" value="F:aminopeptidase activity"/>
    <property type="evidence" value="ECO:0007669"/>
    <property type="project" value="UniProtKB-KW"/>
</dbReference>
<keyword evidence="8 11" id="KW-0378">Hydrolase</keyword>
<keyword evidence="7 11" id="KW-0479">Metal-binding</keyword>
<dbReference type="InterPro" id="IPR001948">
    <property type="entry name" value="Peptidase_M18"/>
</dbReference>
<accession>A0A0F7SKP4</accession>
<evidence type="ECO:0000256" key="5">
    <source>
        <dbReference type="ARBA" id="ARBA00022438"/>
    </source>
</evidence>
<evidence type="ECO:0000256" key="7">
    <source>
        <dbReference type="ARBA" id="ARBA00022723"/>
    </source>
</evidence>
<evidence type="ECO:0000256" key="4">
    <source>
        <dbReference type="ARBA" id="ARBA00011965"/>
    </source>
</evidence>
<reference evidence="12" key="1">
    <citation type="submission" date="2014-08" db="EMBL/GenBank/DDBJ databases">
        <authorList>
            <person name="Sharma Rahul"/>
            <person name="Thines Marco"/>
        </authorList>
    </citation>
    <scope>NUCLEOTIDE SEQUENCE</scope>
</reference>
<dbReference type="EMBL" id="LN483142">
    <property type="protein sequence ID" value="CED82722.1"/>
    <property type="molecule type" value="Genomic_DNA"/>
</dbReference>
<dbReference type="SUPFAM" id="SSF101821">
    <property type="entry name" value="Aminopeptidase/glucanase lid domain"/>
    <property type="match status" value="1"/>
</dbReference>
<dbReference type="PRINTS" id="PR00932">
    <property type="entry name" value="AMINO1PTASE"/>
</dbReference>
<dbReference type="GO" id="GO:0008270">
    <property type="term" value="F:zinc ion binding"/>
    <property type="evidence" value="ECO:0007669"/>
    <property type="project" value="InterPro"/>
</dbReference>